<dbReference type="Gene3D" id="3.40.50.2300">
    <property type="match status" value="1"/>
</dbReference>
<feature type="modified residue" description="4-aspartylphosphate" evidence="9">
    <location>
        <position position="641"/>
    </location>
</feature>
<comment type="subcellular location">
    <subcellularLocation>
        <location evidence="2">Cytoplasm</location>
    </subcellularLocation>
</comment>
<dbReference type="Pfam" id="PF00989">
    <property type="entry name" value="PAS"/>
    <property type="match status" value="1"/>
</dbReference>
<dbReference type="InterPro" id="IPR001789">
    <property type="entry name" value="Sig_transdc_resp-reg_receiver"/>
</dbReference>
<evidence type="ECO:0000313" key="14">
    <source>
        <dbReference type="EMBL" id="KAF5859527.1"/>
    </source>
</evidence>
<keyword evidence="8" id="KW-0902">Two-component regulatory system</keyword>
<comment type="caution">
    <text evidence="14">The sequence shown here is derived from an EMBL/GenBank/DDBJ whole genome shotgun (WGS) entry which is preliminary data.</text>
</comment>
<evidence type="ECO:0000256" key="3">
    <source>
        <dbReference type="ARBA" id="ARBA00012438"/>
    </source>
</evidence>
<evidence type="ECO:0000256" key="8">
    <source>
        <dbReference type="ARBA" id="ARBA00023012"/>
    </source>
</evidence>
<dbReference type="PANTHER" id="PTHR45339:SF1">
    <property type="entry name" value="HYBRID SIGNAL TRANSDUCTION HISTIDINE KINASE J"/>
    <property type="match status" value="1"/>
</dbReference>
<name>A0A8H6A277_PETAA</name>
<dbReference type="Proteomes" id="UP000541154">
    <property type="component" value="Unassembled WGS sequence"/>
</dbReference>
<dbReference type="NCBIfam" id="TIGR00229">
    <property type="entry name" value="sensory_box"/>
    <property type="match status" value="1"/>
</dbReference>
<dbReference type="InterPro" id="IPR004358">
    <property type="entry name" value="Sig_transdc_His_kin-like_C"/>
</dbReference>
<sequence>MSFGDQFLNLNMQDRTQTVNLPLITTPPEDIDMVLSGLKGETKPSQRTNDSSGSGAEAATVPQDASLCRIYRYTPIPTIVVDANLYIVEVSDSHCALTGESRDALLNTCICDTTPPMVPVSDVASLYGAIRAAISTKEIQCIEDIYLKNKKSHFRLQVTPIFQGRTLIYIVFEAHKDERDRSGANDHHHAYVNETYKILVDTVKDYAIFMLDTRGNITTWNPGAAIMKGYLASEIIGKHFSVFYSPEDRRNNKPWKGLTVCLRDGRMEDEGWRYRQDGSRFWANVMITPVYEFGRHVGFVKVTRDLTERKAAEARLIAAFEESSRLKTDFLANMSHEIRTPMNGMLLALSMLTDTELNSKQREFASIIEDSTSLLLQIINDILDYSKLSSGSFSLTSDIVNVNSIMSAVVRNCKSCLKPGVELSCSIPSNFPKDLRGDPLRYRQVLQNLVGNAVKFTEKGYVKISLSFAVDAEDPTMYNISTEVADSGVGVPGSALNTLFTPFTRFADSTRRRYQGTGLGLSICKSLAELMNGSVGYRPNSNGVGSVFWFTAKMGRVDTLPISKPSGVLPTESSENLIKKLREIAPRKHILLVEDNLVNHMVMLKLLQSLGFDRIDAAWDGAEAVRLVKQTPLSYNVVLMDISMPVLDGLEATSQIRNMKIDVPIIALTGNALKGDAETYLAKGALEVVGYMKFRPRAGILDYLVTMPAH</sequence>
<dbReference type="Pfam" id="PF00072">
    <property type="entry name" value="Response_reg"/>
    <property type="match status" value="1"/>
</dbReference>
<dbReference type="SMART" id="SM00388">
    <property type="entry name" value="HisKA"/>
    <property type="match status" value="1"/>
</dbReference>
<dbReference type="CDD" id="cd17546">
    <property type="entry name" value="REC_hyHK_CKI1_RcsC-like"/>
    <property type="match status" value="1"/>
</dbReference>
<feature type="domain" description="PAS" evidence="12">
    <location>
        <begin position="192"/>
        <end position="249"/>
    </location>
</feature>
<gene>
    <name evidence="14" type="ORF">ETB97_002768</name>
</gene>
<dbReference type="PROSITE" id="PS50109">
    <property type="entry name" value="HIS_KIN"/>
    <property type="match status" value="1"/>
</dbReference>
<dbReference type="SUPFAM" id="SSF55785">
    <property type="entry name" value="PYP-like sensor domain (PAS domain)"/>
    <property type="match status" value="2"/>
</dbReference>
<accession>A0A8H6A277</accession>
<dbReference type="PROSITE" id="PS50110">
    <property type="entry name" value="RESPONSE_REGULATORY"/>
    <property type="match status" value="1"/>
</dbReference>
<keyword evidence="15" id="KW-1185">Reference proteome</keyword>
<dbReference type="PANTHER" id="PTHR45339">
    <property type="entry name" value="HYBRID SIGNAL TRANSDUCTION HISTIDINE KINASE J"/>
    <property type="match status" value="1"/>
</dbReference>
<dbReference type="GO" id="GO:0000155">
    <property type="term" value="F:phosphorelay sensor kinase activity"/>
    <property type="evidence" value="ECO:0007669"/>
    <property type="project" value="InterPro"/>
</dbReference>
<evidence type="ECO:0000256" key="7">
    <source>
        <dbReference type="ARBA" id="ARBA00022777"/>
    </source>
</evidence>
<dbReference type="InterPro" id="IPR013767">
    <property type="entry name" value="PAS_fold"/>
</dbReference>
<dbReference type="SUPFAM" id="SSF55874">
    <property type="entry name" value="ATPase domain of HSP90 chaperone/DNA topoisomerase II/histidine kinase"/>
    <property type="match status" value="1"/>
</dbReference>
<dbReference type="InterPro" id="IPR003594">
    <property type="entry name" value="HATPase_dom"/>
</dbReference>
<dbReference type="InterPro" id="IPR005467">
    <property type="entry name" value="His_kinase_dom"/>
</dbReference>
<dbReference type="EC" id="2.7.13.3" evidence="3"/>
<evidence type="ECO:0000259" key="12">
    <source>
        <dbReference type="PROSITE" id="PS50112"/>
    </source>
</evidence>
<dbReference type="FunFam" id="3.30.450.20:FF:000136">
    <property type="entry name" value="Sensor histidine kinase/response regulator Fos-1"/>
    <property type="match status" value="1"/>
</dbReference>
<evidence type="ECO:0000256" key="2">
    <source>
        <dbReference type="ARBA" id="ARBA00004496"/>
    </source>
</evidence>
<comment type="catalytic activity">
    <reaction evidence="1">
        <text>ATP + protein L-histidine = ADP + protein N-phospho-L-histidine.</text>
        <dbReference type="EC" id="2.7.13.3"/>
    </reaction>
</comment>
<dbReference type="GO" id="GO:0006355">
    <property type="term" value="P:regulation of DNA-templated transcription"/>
    <property type="evidence" value="ECO:0007669"/>
    <property type="project" value="InterPro"/>
</dbReference>
<dbReference type="Pfam" id="PF02518">
    <property type="entry name" value="HATPase_c"/>
    <property type="match status" value="1"/>
</dbReference>
<dbReference type="PROSITE" id="PS50112">
    <property type="entry name" value="PAS"/>
    <property type="match status" value="1"/>
</dbReference>
<keyword evidence="7" id="KW-0418">Kinase</keyword>
<dbReference type="InterPro" id="IPR035965">
    <property type="entry name" value="PAS-like_dom_sf"/>
</dbReference>
<dbReference type="PROSITE" id="PS50113">
    <property type="entry name" value="PAC"/>
    <property type="match status" value="1"/>
</dbReference>
<organism evidence="14 15">
    <name type="scientific">Petromyces alliaceus</name>
    <name type="common">Aspergillus alliaceus</name>
    <dbReference type="NCBI Taxonomy" id="209559"/>
    <lineage>
        <taxon>Eukaryota</taxon>
        <taxon>Fungi</taxon>
        <taxon>Dikarya</taxon>
        <taxon>Ascomycota</taxon>
        <taxon>Pezizomycotina</taxon>
        <taxon>Eurotiomycetes</taxon>
        <taxon>Eurotiomycetidae</taxon>
        <taxon>Eurotiales</taxon>
        <taxon>Aspergillaceae</taxon>
        <taxon>Aspergillus</taxon>
        <taxon>Aspergillus subgen. Circumdati</taxon>
    </lineage>
</organism>
<dbReference type="Pfam" id="PF00512">
    <property type="entry name" value="HisKA"/>
    <property type="match status" value="1"/>
</dbReference>
<evidence type="ECO:0000313" key="15">
    <source>
        <dbReference type="Proteomes" id="UP000541154"/>
    </source>
</evidence>
<evidence type="ECO:0000256" key="9">
    <source>
        <dbReference type="PROSITE-ProRule" id="PRU00169"/>
    </source>
</evidence>
<feature type="domain" description="Response regulatory" evidence="11">
    <location>
        <begin position="589"/>
        <end position="710"/>
    </location>
</feature>
<dbReference type="CDD" id="cd00082">
    <property type="entry name" value="HisKA"/>
    <property type="match status" value="1"/>
</dbReference>
<feature type="domain" description="PAC" evidence="13">
    <location>
        <begin position="267"/>
        <end position="318"/>
    </location>
</feature>
<feature type="domain" description="Histidine kinase" evidence="10">
    <location>
        <begin position="333"/>
        <end position="556"/>
    </location>
</feature>
<proteinExistence type="predicted"/>
<dbReference type="SUPFAM" id="SSF52172">
    <property type="entry name" value="CheY-like"/>
    <property type="match status" value="1"/>
</dbReference>
<protein>
    <recommendedName>
        <fullName evidence="3">histidine kinase</fullName>
        <ecNumber evidence="3">2.7.13.3</ecNumber>
    </recommendedName>
</protein>
<dbReference type="SMART" id="SM00387">
    <property type="entry name" value="HATPase_c"/>
    <property type="match status" value="1"/>
</dbReference>
<dbReference type="SUPFAM" id="SSF47384">
    <property type="entry name" value="Homodimeric domain of signal transducing histidine kinase"/>
    <property type="match status" value="1"/>
</dbReference>
<evidence type="ECO:0000259" key="11">
    <source>
        <dbReference type="PROSITE" id="PS50110"/>
    </source>
</evidence>
<dbReference type="InterPro" id="IPR011006">
    <property type="entry name" value="CheY-like_superfamily"/>
</dbReference>
<dbReference type="PRINTS" id="PR00344">
    <property type="entry name" value="BCTRLSENSOR"/>
</dbReference>
<evidence type="ECO:0000259" key="13">
    <source>
        <dbReference type="PROSITE" id="PS50113"/>
    </source>
</evidence>
<dbReference type="InterPro" id="IPR036890">
    <property type="entry name" value="HATPase_C_sf"/>
</dbReference>
<keyword evidence="6" id="KW-0808">Transferase</keyword>
<dbReference type="Gene3D" id="3.30.450.20">
    <property type="entry name" value="PAS domain"/>
    <property type="match status" value="2"/>
</dbReference>
<dbReference type="SMART" id="SM00448">
    <property type="entry name" value="REC"/>
    <property type="match status" value="1"/>
</dbReference>
<evidence type="ECO:0000256" key="6">
    <source>
        <dbReference type="ARBA" id="ARBA00022679"/>
    </source>
</evidence>
<dbReference type="InterPro" id="IPR000014">
    <property type="entry name" value="PAS"/>
</dbReference>
<dbReference type="Gene3D" id="1.10.287.130">
    <property type="match status" value="1"/>
</dbReference>
<dbReference type="InterPro" id="IPR000700">
    <property type="entry name" value="PAS-assoc_C"/>
</dbReference>
<dbReference type="Gene3D" id="3.30.565.10">
    <property type="entry name" value="Histidine kinase-like ATPase, C-terminal domain"/>
    <property type="match status" value="1"/>
</dbReference>
<dbReference type="InterPro" id="IPR036097">
    <property type="entry name" value="HisK_dim/P_sf"/>
</dbReference>
<dbReference type="AlphaFoldDB" id="A0A8H6A277"/>
<evidence type="ECO:0000259" key="10">
    <source>
        <dbReference type="PROSITE" id="PS50109"/>
    </source>
</evidence>
<keyword evidence="4" id="KW-0963">Cytoplasm</keyword>
<dbReference type="CDD" id="cd16922">
    <property type="entry name" value="HATPase_EvgS-ArcB-TorS-like"/>
    <property type="match status" value="1"/>
</dbReference>
<evidence type="ECO:0000256" key="1">
    <source>
        <dbReference type="ARBA" id="ARBA00000085"/>
    </source>
</evidence>
<dbReference type="GO" id="GO:0005737">
    <property type="term" value="C:cytoplasm"/>
    <property type="evidence" value="ECO:0007669"/>
    <property type="project" value="UniProtKB-SubCell"/>
</dbReference>
<evidence type="ECO:0000256" key="5">
    <source>
        <dbReference type="ARBA" id="ARBA00022553"/>
    </source>
</evidence>
<dbReference type="Pfam" id="PF13426">
    <property type="entry name" value="PAS_9"/>
    <property type="match status" value="1"/>
</dbReference>
<dbReference type="FunFam" id="1.10.287.130:FF:000030">
    <property type="entry name" value="Putative histidine kinase 5"/>
    <property type="match status" value="1"/>
</dbReference>
<dbReference type="SMART" id="SM00091">
    <property type="entry name" value="PAS"/>
    <property type="match status" value="2"/>
</dbReference>
<evidence type="ECO:0000256" key="4">
    <source>
        <dbReference type="ARBA" id="ARBA00022490"/>
    </source>
</evidence>
<dbReference type="CDD" id="cd00130">
    <property type="entry name" value="PAS"/>
    <property type="match status" value="1"/>
</dbReference>
<dbReference type="InterPro" id="IPR003661">
    <property type="entry name" value="HisK_dim/P_dom"/>
</dbReference>
<reference evidence="14 15" key="1">
    <citation type="submission" date="2019-04" db="EMBL/GenBank/DDBJ databases">
        <title>Aspergillus burnettii sp. nov., novel species from soil in southeast Queensland.</title>
        <authorList>
            <person name="Gilchrist C.L.M."/>
            <person name="Pitt J.I."/>
            <person name="Lange L."/>
            <person name="Lacey H.J."/>
            <person name="Vuong D."/>
            <person name="Midgley D.J."/>
            <person name="Greenfield P."/>
            <person name="Bradbury M."/>
            <person name="Lacey E."/>
            <person name="Busk P.K."/>
            <person name="Pilgaard B."/>
            <person name="Chooi Y.H."/>
            <person name="Piggott A.M."/>
        </authorList>
    </citation>
    <scope>NUCLEOTIDE SEQUENCE [LARGE SCALE GENOMIC DNA]</scope>
    <source>
        <strain evidence="14 15">FRR 5400</strain>
    </source>
</reference>
<keyword evidence="5 9" id="KW-0597">Phosphoprotein</keyword>
<dbReference type="EMBL" id="SPNV01000161">
    <property type="protein sequence ID" value="KAF5859527.1"/>
    <property type="molecule type" value="Genomic_DNA"/>
</dbReference>